<sequence length="156" mass="17805">MATQLTYNILTVGGIGCLIFMLWILFFSYSGMAKAVRDREGNFTGKLNWKSVLAFSIFIAFLFGIMHFGNVRLINHLGQDPGLWTLWLNSFGIFFTVHLFDLIVLDYLIIVVWHPAFLKLPDTDYYRKLRPHLIGFFKGIPLGIASSFLTAVVFGF</sequence>
<evidence type="ECO:0000313" key="2">
    <source>
        <dbReference type="EMBL" id="NER13063.1"/>
    </source>
</evidence>
<dbReference type="Proteomes" id="UP000468581">
    <property type="component" value="Unassembled WGS sequence"/>
</dbReference>
<keyword evidence="1" id="KW-1133">Transmembrane helix</keyword>
<reference evidence="2 3" key="1">
    <citation type="submission" date="2020-01" db="EMBL/GenBank/DDBJ databases">
        <title>Leptobacterium flavescens.</title>
        <authorList>
            <person name="Wang G."/>
        </authorList>
    </citation>
    <scope>NUCLEOTIDE SEQUENCE [LARGE SCALE GENOMIC DNA]</scope>
    <source>
        <strain evidence="2 3">KCTC 22160</strain>
    </source>
</reference>
<evidence type="ECO:0000256" key="1">
    <source>
        <dbReference type="SAM" id="Phobius"/>
    </source>
</evidence>
<evidence type="ECO:0000313" key="3">
    <source>
        <dbReference type="Proteomes" id="UP000468581"/>
    </source>
</evidence>
<gene>
    <name evidence="2" type="ORF">GWK08_06410</name>
</gene>
<feature type="transmembrane region" description="Helical" evidence="1">
    <location>
        <begin position="47"/>
        <end position="66"/>
    </location>
</feature>
<organism evidence="2 3">
    <name type="scientific">Leptobacterium flavescens</name>
    <dbReference type="NCBI Taxonomy" id="472055"/>
    <lineage>
        <taxon>Bacteria</taxon>
        <taxon>Pseudomonadati</taxon>
        <taxon>Bacteroidota</taxon>
        <taxon>Flavobacteriia</taxon>
        <taxon>Flavobacteriales</taxon>
        <taxon>Flavobacteriaceae</taxon>
        <taxon>Leptobacterium</taxon>
    </lineage>
</organism>
<keyword evidence="1" id="KW-0472">Membrane</keyword>
<feature type="transmembrane region" description="Helical" evidence="1">
    <location>
        <begin position="133"/>
        <end position="154"/>
    </location>
</feature>
<dbReference type="RefSeq" id="WP_163606066.1">
    <property type="nucleotide sequence ID" value="NZ_JAABOO010000001.1"/>
</dbReference>
<proteinExistence type="predicted"/>
<protein>
    <submittedName>
        <fullName evidence="2">Uncharacterized protein</fullName>
    </submittedName>
</protein>
<comment type="caution">
    <text evidence="2">The sequence shown here is derived from an EMBL/GenBank/DDBJ whole genome shotgun (WGS) entry which is preliminary data.</text>
</comment>
<feature type="transmembrane region" description="Helical" evidence="1">
    <location>
        <begin position="86"/>
        <end position="113"/>
    </location>
</feature>
<dbReference type="AlphaFoldDB" id="A0A6P0UQA7"/>
<feature type="transmembrane region" description="Helical" evidence="1">
    <location>
        <begin position="6"/>
        <end position="26"/>
    </location>
</feature>
<keyword evidence="3" id="KW-1185">Reference proteome</keyword>
<dbReference type="EMBL" id="JAABOO010000001">
    <property type="protein sequence ID" value="NER13063.1"/>
    <property type="molecule type" value="Genomic_DNA"/>
</dbReference>
<name>A0A6P0UQA7_9FLAO</name>
<accession>A0A6P0UQA7</accession>
<keyword evidence="1" id="KW-0812">Transmembrane</keyword>